<gene>
    <name evidence="2" type="ORF">B4167_0419</name>
</gene>
<protein>
    <recommendedName>
        <fullName evidence="1">DOD-type homing endonuclease domain-containing protein</fullName>
    </recommendedName>
</protein>
<comment type="caution">
    <text evidence="2">The sequence shown here is derived from an EMBL/GenBank/DDBJ whole genome shotgun (WGS) entry which is preliminary data.</text>
</comment>
<dbReference type="InterPro" id="IPR027434">
    <property type="entry name" value="Homing_endonucl"/>
</dbReference>
<feature type="domain" description="DOD-type homing endonuclease" evidence="1">
    <location>
        <begin position="73"/>
        <end position="200"/>
    </location>
</feature>
<dbReference type="SUPFAM" id="SSF55608">
    <property type="entry name" value="Homing endonucleases"/>
    <property type="match status" value="2"/>
</dbReference>
<evidence type="ECO:0000313" key="3">
    <source>
        <dbReference type="Proteomes" id="UP000032076"/>
    </source>
</evidence>
<reference evidence="2 3" key="1">
    <citation type="submission" date="2015-01" db="EMBL/GenBank/DDBJ databases">
        <title>Draft Genome Sequences of Four Bacillus thermoamylovorans Strains, Isolated From Food Products.</title>
        <authorList>
            <person name="Krawcyk A.O."/>
            <person name="Berendsen E.M."/>
            <person name="Eijlander R.T."/>
            <person name="de Jong A."/>
            <person name="Wells-Bennik M."/>
            <person name="Kuipers O.P."/>
        </authorList>
    </citation>
    <scope>NUCLEOTIDE SEQUENCE [LARGE SCALE GENOMIC DNA]</scope>
    <source>
        <strain evidence="2 3">B4167</strain>
    </source>
</reference>
<dbReference type="PROSITE" id="PS50819">
    <property type="entry name" value="INTEIN_ENDONUCLEASE"/>
    <property type="match status" value="1"/>
</dbReference>
<accession>A0ABD4ABR2</accession>
<proteinExistence type="predicted"/>
<evidence type="ECO:0000313" key="2">
    <source>
        <dbReference type="EMBL" id="KIO74142.1"/>
    </source>
</evidence>
<dbReference type="InterPro" id="IPR004042">
    <property type="entry name" value="Intein_endonuc_central"/>
</dbReference>
<evidence type="ECO:0000259" key="1">
    <source>
        <dbReference type="PROSITE" id="PS50819"/>
    </source>
</evidence>
<organism evidence="2 3">
    <name type="scientific">Caldibacillus thermoamylovorans</name>
    <dbReference type="NCBI Taxonomy" id="35841"/>
    <lineage>
        <taxon>Bacteria</taxon>
        <taxon>Bacillati</taxon>
        <taxon>Bacillota</taxon>
        <taxon>Bacilli</taxon>
        <taxon>Bacillales</taxon>
        <taxon>Bacillaceae</taxon>
        <taxon>Caldibacillus</taxon>
    </lineage>
</organism>
<sequence length="258" mass="29723">MPRNPGITDDYLIQLYRNGTPYKEMEKISGLSARAIRNVLYKHKVQVNRTGQPRKHQVNEKFFKTWTDDMAWVLGLFITDGTMAKNAIIFAQNDERILKQIAEIMDADYVLGGYGPTKKTHTLIINSKLIADDLRKIGIYENKSLTVPFPNVPNEYLPSFIRGVIDGDGWVQKTGYVMNITTGSNLFAQGLLNVFKSWELRTEITTQNTKKGRPIYRVWVKGKYDLPKLAEIIYKNAKNNYVIYKKERMTIHSLVDIQ</sequence>
<dbReference type="KEGG" id="bthv:CQJ30_09230"/>
<dbReference type="EMBL" id="JXLU01000010">
    <property type="protein sequence ID" value="KIO74142.1"/>
    <property type="molecule type" value="Genomic_DNA"/>
</dbReference>
<dbReference type="Pfam" id="PF14528">
    <property type="entry name" value="LAGLIDADG_3"/>
    <property type="match status" value="1"/>
</dbReference>
<dbReference type="RefSeq" id="WP_041901924.1">
    <property type="nucleotide sequence ID" value="NZ_CP023704.1"/>
</dbReference>
<name>A0ABD4ABR2_9BACI</name>
<dbReference type="Gene3D" id="3.10.28.10">
    <property type="entry name" value="Homing endonucleases"/>
    <property type="match status" value="1"/>
</dbReference>
<dbReference type="Proteomes" id="UP000032076">
    <property type="component" value="Unassembled WGS sequence"/>
</dbReference>
<dbReference type="AlphaFoldDB" id="A0ABD4ABR2"/>
<dbReference type="InterPro" id="IPR004860">
    <property type="entry name" value="LAGLIDADG_dom"/>
</dbReference>